<dbReference type="PROSITE" id="PS51257">
    <property type="entry name" value="PROKAR_LIPOPROTEIN"/>
    <property type="match status" value="1"/>
</dbReference>
<dbReference type="Proteomes" id="UP000185596">
    <property type="component" value="Unassembled WGS sequence"/>
</dbReference>
<evidence type="ECO:0008006" key="5">
    <source>
        <dbReference type="Google" id="ProtNLM"/>
    </source>
</evidence>
<evidence type="ECO:0000256" key="1">
    <source>
        <dbReference type="SAM" id="MobiDB-lite"/>
    </source>
</evidence>
<gene>
    <name evidence="3" type="ORF">BU204_05095</name>
</gene>
<dbReference type="STRING" id="1912961.BU204_05095"/>
<evidence type="ECO:0000313" key="4">
    <source>
        <dbReference type="Proteomes" id="UP000185596"/>
    </source>
</evidence>
<sequence>MSGTSRVISAIAAVAVLLTLAACTPVSTAGEATYEVEPVARQEIRPTTDPVTAVGGGSGRVTAPVSLNAAEIEDLGRVLTDQAGMTLYRYDRDSADPPVSACEGVCTRAWPPVVVEDVSEVVVSGMARSLLGTVTRSDDTLQLTVAGWPVYRFAQDSAPGEAEGQGAGGVWSAITPDGGRAGAPPGTTPDPPSAPLVTARVLPGFGPALTDGNGLTLYLFTADSSAPPRSTCLDDCARRWPPVLAEGPEPELQGVNPAIVGTLARPDGKQQVTVNGWPVYRFAEDTEPGQTGGHGVDGRWFVIAPDGRKSLAPVQEQAPEAAAEPESDGGY</sequence>
<dbReference type="RefSeq" id="WP_075124371.1">
    <property type="nucleotide sequence ID" value="NZ_MSIE01000006.1"/>
</dbReference>
<dbReference type="AlphaFoldDB" id="A0A1Q8CWA8"/>
<name>A0A1Q8CWA8_9PSEU</name>
<comment type="caution">
    <text evidence="3">The sequence shown here is derived from an EMBL/GenBank/DDBJ whole genome shotgun (WGS) entry which is preliminary data.</text>
</comment>
<dbReference type="Pfam" id="PF03640">
    <property type="entry name" value="Lipoprotein_15"/>
    <property type="match status" value="4"/>
</dbReference>
<keyword evidence="2" id="KW-0732">Signal</keyword>
<reference evidence="3 4" key="1">
    <citation type="submission" date="2016-12" db="EMBL/GenBank/DDBJ databases">
        <title>The draft genome sequence of Actinophytocola sp. 11-183.</title>
        <authorList>
            <person name="Wang W."/>
            <person name="Yuan L."/>
        </authorList>
    </citation>
    <scope>NUCLEOTIDE SEQUENCE [LARGE SCALE GENOMIC DNA]</scope>
    <source>
        <strain evidence="3 4">11-183</strain>
    </source>
</reference>
<dbReference type="EMBL" id="MSIE01000006">
    <property type="protein sequence ID" value="OLF18641.1"/>
    <property type="molecule type" value="Genomic_DNA"/>
</dbReference>
<feature type="chain" id="PRO_5039619943" description="Lipoprotein" evidence="2">
    <location>
        <begin position="30"/>
        <end position="331"/>
    </location>
</feature>
<proteinExistence type="predicted"/>
<keyword evidence="4" id="KW-1185">Reference proteome</keyword>
<dbReference type="OrthoDB" id="597632at2"/>
<accession>A0A1Q8CWA8</accession>
<protein>
    <recommendedName>
        <fullName evidence="5">Lipoprotein</fullName>
    </recommendedName>
</protein>
<dbReference type="PANTHER" id="PTHR39335:SF1">
    <property type="entry name" value="BLL4220 PROTEIN"/>
    <property type="match status" value="1"/>
</dbReference>
<dbReference type="PANTHER" id="PTHR39335">
    <property type="entry name" value="BLL4220 PROTEIN"/>
    <property type="match status" value="1"/>
</dbReference>
<evidence type="ECO:0000313" key="3">
    <source>
        <dbReference type="EMBL" id="OLF18641.1"/>
    </source>
</evidence>
<feature type="region of interest" description="Disordered" evidence="1">
    <location>
        <begin position="307"/>
        <end position="331"/>
    </location>
</feature>
<dbReference type="InterPro" id="IPR005297">
    <property type="entry name" value="Lipoprotein_repeat"/>
</dbReference>
<evidence type="ECO:0000256" key="2">
    <source>
        <dbReference type="SAM" id="SignalP"/>
    </source>
</evidence>
<feature type="signal peptide" evidence="2">
    <location>
        <begin position="1"/>
        <end position="29"/>
    </location>
</feature>
<organism evidence="3 4">
    <name type="scientific">Actinophytocola xanthii</name>
    <dbReference type="NCBI Taxonomy" id="1912961"/>
    <lineage>
        <taxon>Bacteria</taxon>
        <taxon>Bacillati</taxon>
        <taxon>Actinomycetota</taxon>
        <taxon>Actinomycetes</taxon>
        <taxon>Pseudonocardiales</taxon>
        <taxon>Pseudonocardiaceae</taxon>
    </lineage>
</organism>
<dbReference type="GO" id="GO:0043448">
    <property type="term" value="P:alkane catabolic process"/>
    <property type="evidence" value="ECO:0007669"/>
    <property type="project" value="TreeGrafter"/>
</dbReference>